<evidence type="ECO:0000313" key="2">
    <source>
        <dbReference type="Proteomes" id="UP000317998"/>
    </source>
</evidence>
<protein>
    <submittedName>
        <fullName evidence="1">Uncharacterized protein</fullName>
    </submittedName>
</protein>
<evidence type="ECO:0000313" key="1">
    <source>
        <dbReference type="EMBL" id="TQL47757.1"/>
    </source>
</evidence>
<dbReference type="AlphaFoldDB" id="A0A542YI39"/>
<dbReference type="Proteomes" id="UP000317998">
    <property type="component" value="Unassembled WGS sequence"/>
</dbReference>
<gene>
    <name evidence="1" type="ORF">FB562_0827</name>
</gene>
<dbReference type="RefSeq" id="WP_141879974.1">
    <property type="nucleotide sequence ID" value="NZ_VFOM01000001.1"/>
</dbReference>
<dbReference type="EMBL" id="VFOM01000001">
    <property type="protein sequence ID" value="TQL47757.1"/>
    <property type="molecule type" value="Genomic_DNA"/>
</dbReference>
<keyword evidence="2" id="KW-1185">Reference proteome</keyword>
<proteinExistence type="predicted"/>
<name>A0A542YI39_9MICO</name>
<sequence length="88" mass="10119">MIATAVEMCPAITPVSHRVRPRGIDRLVSVTGLAMLRFARDHAQVRAQRETIRASSMPSVAEYHELVRQAERLRDEMRAQAAYYHQMR</sequence>
<organism evidence="1 2">
    <name type="scientific">Homoserinimonas aerilata</name>
    <dbReference type="NCBI Taxonomy" id="1162970"/>
    <lineage>
        <taxon>Bacteria</taxon>
        <taxon>Bacillati</taxon>
        <taxon>Actinomycetota</taxon>
        <taxon>Actinomycetes</taxon>
        <taxon>Micrococcales</taxon>
        <taxon>Microbacteriaceae</taxon>
        <taxon>Homoserinimonas</taxon>
    </lineage>
</organism>
<comment type="caution">
    <text evidence="1">The sequence shown here is derived from an EMBL/GenBank/DDBJ whole genome shotgun (WGS) entry which is preliminary data.</text>
</comment>
<accession>A0A542YI39</accession>
<reference evidence="1 2" key="1">
    <citation type="submission" date="2019-06" db="EMBL/GenBank/DDBJ databases">
        <title>Sequencing the genomes of 1000 actinobacteria strains.</title>
        <authorList>
            <person name="Klenk H.-P."/>
        </authorList>
    </citation>
    <scope>NUCLEOTIDE SEQUENCE [LARGE SCALE GENOMIC DNA]</scope>
    <source>
        <strain evidence="1 2">DSM 26477</strain>
    </source>
</reference>